<dbReference type="PROSITE" id="PS50923">
    <property type="entry name" value="SUSHI"/>
    <property type="match status" value="6"/>
</dbReference>
<feature type="domain" description="Sushi" evidence="8">
    <location>
        <begin position="27"/>
        <end position="84"/>
    </location>
</feature>
<reference evidence="9 10" key="1">
    <citation type="journal article" date="2018" name="Nat. Ecol. Evol.">
        <title>Shark genomes provide insights into elasmobranch evolution and the origin of vertebrates.</title>
        <authorList>
            <person name="Hara Y"/>
            <person name="Yamaguchi K"/>
            <person name="Onimaru K"/>
            <person name="Kadota M"/>
            <person name="Koyanagi M"/>
            <person name="Keeley SD"/>
            <person name="Tatsumi K"/>
            <person name="Tanaka K"/>
            <person name="Motone F"/>
            <person name="Kageyama Y"/>
            <person name="Nozu R"/>
            <person name="Adachi N"/>
            <person name="Nishimura O"/>
            <person name="Nakagawa R"/>
            <person name="Tanegashima C"/>
            <person name="Kiyatake I"/>
            <person name="Matsumoto R"/>
            <person name="Murakumo K"/>
            <person name="Nishida K"/>
            <person name="Terakita A"/>
            <person name="Kuratani S"/>
            <person name="Sato K"/>
            <person name="Hyodo S Kuraku.S."/>
        </authorList>
    </citation>
    <scope>NUCLEOTIDE SEQUENCE [LARGE SCALE GENOMIC DNA]</scope>
</reference>
<dbReference type="OMA" id="YRETITY"/>
<comment type="caution">
    <text evidence="6">Lacks conserved residue(s) required for the propagation of feature annotation.</text>
</comment>
<dbReference type="Gene3D" id="2.10.70.10">
    <property type="entry name" value="Complement Module, domain 1"/>
    <property type="match status" value="7"/>
</dbReference>
<evidence type="ECO:0000313" key="9">
    <source>
        <dbReference type="EMBL" id="GCC38099.1"/>
    </source>
</evidence>
<keyword evidence="2 6" id="KW-0768">Sushi</keyword>
<comment type="subcellular location">
    <subcellularLocation>
        <location evidence="1">Virion</location>
    </subcellularLocation>
</comment>
<dbReference type="SMART" id="SM00032">
    <property type="entry name" value="CCP"/>
    <property type="match status" value="7"/>
</dbReference>
<feature type="disulfide bond" evidence="6">
    <location>
        <begin position="295"/>
        <end position="322"/>
    </location>
</feature>
<protein>
    <recommendedName>
        <fullName evidence="8">Sushi domain-containing protein</fullName>
    </recommendedName>
</protein>
<keyword evidence="3 7" id="KW-0732">Signal</keyword>
<organism evidence="9 10">
    <name type="scientific">Chiloscyllium punctatum</name>
    <name type="common">Brownbanded bambooshark</name>
    <name type="synonym">Hemiscyllium punctatum</name>
    <dbReference type="NCBI Taxonomy" id="137246"/>
    <lineage>
        <taxon>Eukaryota</taxon>
        <taxon>Metazoa</taxon>
        <taxon>Chordata</taxon>
        <taxon>Craniata</taxon>
        <taxon>Vertebrata</taxon>
        <taxon>Chondrichthyes</taxon>
        <taxon>Elasmobranchii</taxon>
        <taxon>Galeomorphii</taxon>
        <taxon>Galeoidea</taxon>
        <taxon>Orectolobiformes</taxon>
        <taxon>Hemiscylliidae</taxon>
        <taxon>Chiloscyllium</taxon>
    </lineage>
</organism>
<dbReference type="SUPFAM" id="SSF57535">
    <property type="entry name" value="Complement control module/SCR domain"/>
    <property type="match status" value="7"/>
</dbReference>
<dbReference type="EMBL" id="BEZZ01001111">
    <property type="protein sequence ID" value="GCC38099.1"/>
    <property type="molecule type" value="Genomic_DNA"/>
</dbReference>
<dbReference type="AlphaFoldDB" id="A0A401T625"/>
<feature type="domain" description="Sushi" evidence="8">
    <location>
        <begin position="265"/>
        <end position="324"/>
    </location>
</feature>
<dbReference type="OrthoDB" id="6480633at2759"/>
<dbReference type="FunFam" id="2.10.70.10:FF:000014">
    <property type="entry name" value="Membrane cofactor protein"/>
    <property type="match status" value="1"/>
</dbReference>
<evidence type="ECO:0000256" key="6">
    <source>
        <dbReference type="PROSITE-ProRule" id="PRU00302"/>
    </source>
</evidence>
<gene>
    <name evidence="9" type="ORF">chiPu_0016610</name>
</gene>
<feature type="domain" description="Sushi" evidence="8">
    <location>
        <begin position="384"/>
        <end position="442"/>
    </location>
</feature>
<keyword evidence="5 6" id="KW-1015">Disulfide bond</keyword>
<evidence type="ECO:0000256" key="5">
    <source>
        <dbReference type="ARBA" id="ARBA00023157"/>
    </source>
</evidence>
<dbReference type="CDD" id="cd00033">
    <property type="entry name" value="CCP"/>
    <property type="match status" value="7"/>
</dbReference>
<dbReference type="STRING" id="137246.A0A401T625"/>
<dbReference type="Pfam" id="PF00084">
    <property type="entry name" value="Sushi"/>
    <property type="match status" value="7"/>
</dbReference>
<keyword evidence="10" id="KW-1185">Reference proteome</keyword>
<feature type="domain" description="Sushi" evidence="8">
    <location>
        <begin position="85"/>
        <end position="141"/>
    </location>
</feature>
<feature type="disulfide bond" evidence="6">
    <location>
        <begin position="235"/>
        <end position="262"/>
    </location>
</feature>
<feature type="chain" id="PRO_5019458518" description="Sushi domain-containing protein" evidence="7">
    <location>
        <begin position="24"/>
        <end position="512"/>
    </location>
</feature>
<feature type="domain" description="Sushi" evidence="8">
    <location>
        <begin position="204"/>
        <end position="264"/>
    </location>
</feature>
<evidence type="ECO:0000313" key="10">
    <source>
        <dbReference type="Proteomes" id="UP000287033"/>
    </source>
</evidence>
<feature type="disulfide bond" evidence="6">
    <location>
        <begin position="174"/>
        <end position="201"/>
    </location>
</feature>
<evidence type="ECO:0000256" key="4">
    <source>
        <dbReference type="ARBA" id="ARBA00022737"/>
    </source>
</evidence>
<evidence type="ECO:0000256" key="7">
    <source>
        <dbReference type="SAM" id="SignalP"/>
    </source>
</evidence>
<dbReference type="InterPro" id="IPR035976">
    <property type="entry name" value="Sushi/SCR/CCP_sf"/>
</dbReference>
<keyword evidence="4" id="KW-0677">Repeat</keyword>
<comment type="caution">
    <text evidence="9">The sequence shown here is derived from an EMBL/GenBank/DDBJ whole genome shotgun (WGS) entry which is preliminary data.</text>
</comment>
<evidence type="ECO:0000256" key="2">
    <source>
        <dbReference type="ARBA" id="ARBA00022659"/>
    </source>
</evidence>
<dbReference type="InterPro" id="IPR051503">
    <property type="entry name" value="ComplSys_Reg/VirEntry_Med"/>
</dbReference>
<evidence type="ECO:0000259" key="8">
    <source>
        <dbReference type="PROSITE" id="PS50923"/>
    </source>
</evidence>
<name>A0A401T625_CHIPU</name>
<sequence length="512" mass="58453">MTKMFPKIELIVTFLSIVHSSIALIDPNCPDPDPIDNGFFEVKTSENSEIKLLYQCLPGYTLTGTRYQHCKNSVWQPKSPKCNPISCGNPGEILDGYYNASSAEFGSSVSFYCNPGFKLIGNMHRICQVSGWSGHVPVCEVIKCNNLEDIENGRTPDPPNGEYWEHGMVAQYSCDPEYSLIGAEELVCTETGEWNNSPPKCKVVKCEPPNLPENANIASGYKYTYKYRETITYRCKHGYKIVGNNVIECGEDNKFLPPPPTCQLSGCYEPEPIENGKIINKKPVYELEEEVGYVCDRRYKLIGAKVIRCMENHRFEPSPPQCSRITCTVIRYLNNGQVTSRRHIYYVDDAIYYKCNRRFKPVADRRSTCQENGRFYPEPACVIVTCTVNRYLNIGQITSQRHVYHMDDEITYNCKPGFKPVADGRSTCQENGHFYPEPACEVDPNSGKDSKLIQNKLKDIVVYGKQMLKEKERNIHTEKELLEREAANHQTFERILQKIEQLLNHLNTSQIC</sequence>
<dbReference type="PANTHER" id="PTHR45785">
    <property type="entry name" value="COMPLEMENT FACTOR H-RELATED"/>
    <property type="match status" value="1"/>
</dbReference>
<dbReference type="InterPro" id="IPR000436">
    <property type="entry name" value="Sushi_SCR_CCP_dom"/>
</dbReference>
<accession>A0A401T625</accession>
<evidence type="ECO:0000256" key="1">
    <source>
        <dbReference type="ARBA" id="ARBA00004328"/>
    </source>
</evidence>
<feature type="domain" description="Sushi" evidence="8">
    <location>
        <begin position="142"/>
        <end position="203"/>
    </location>
</feature>
<feature type="signal peptide" evidence="7">
    <location>
        <begin position="1"/>
        <end position="23"/>
    </location>
</feature>
<proteinExistence type="predicted"/>
<evidence type="ECO:0000256" key="3">
    <source>
        <dbReference type="ARBA" id="ARBA00022729"/>
    </source>
</evidence>
<feature type="disulfide bond" evidence="6">
    <location>
        <begin position="206"/>
        <end position="249"/>
    </location>
</feature>
<dbReference type="Proteomes" id="UP000287033">
    <property type="component" value="Unassembled WGS sequence"/>
</dbReference>
<dbReference type="PANTHER" id="PTHR45785:SF2">
    <property type="entry name" value="COMPLEMENT FACTOR H-RELATED"/>
    <property type="match status" value="1"/>
</dbReference>